<comment type="caution">
    <text evidence="1">The sequence shown here is derived from an EMBL/GenBank/DDBJ whole genome shotgun (WGS) entry which is preliminary data.</text>
</comment>
<name>A0ACC1JCU2_9FUNG</name>
<organism evidence="1 2">
    <name type="scientific">Linderina macrospora</name>
    <dbReference type="NCBI Taxonomy" id="4868"/>
    <lineage>
        <taxon>Eukaryota</taxon>
        <taxon>Fungi</taxon>
        <taxon>Fungi incertae sedis</taxon>
        <taxon>Zoopagomycota</taxon>
        <taxon>Kickxellomycotina</taxon>
        <taxon>Kickxellomycetes</taxon>
        <taxon>Kickxellales</taxon>
        <taxon>Kickxellaceae</taxon>
        <taxon>Linderina</taxon>
    </lineage>
</organism>
<dbReference type="EMBL" id="JANBPW010000924">
    <property type="protein sequence ID" value="KAJ1947510.1"/>
    <property type="molecule type" value="Genomic_DNA"/>
</dbReference>
<proteinExistence type="predicted"/>
<keyword evidence="2" id="KW-1185">Reference proteome</keyword>
<protein>
    <submittedName>
        <fullName evidence="1">Multiprotein-bridging factor 1</fullName>
    </submittedName>
</protein>
<gene>
    <name evidence="1" type="primary">MBF1</name>
    <name evidence="1" type="ORF">FBU59_001866</name>
</gene>
<evidence type="ECO:0000313" key="2">
    <source>
        <dbReference type="Proteomes" id="UP001150603"/>
    </source>
</evidence>
<dbReference type="Proteomes" id="UP001150603">
    <property type="component" value="Unassembled WGS sequence"/>
</dbReference>
<evidence type="ECO:0000313" key="1">
    <source>
        <dbReference type="EMBL" id="KAJ1947510.1"/>
    </source>
</evidence>
<reference evidence="1" key="1">
    <citation type="submission" date="2022-07" db="EMBL/GenBank/DDBJ databases">
        <title>Phylogenomic reconstructions and comparative analyses of Kickxellomycotina fungi.</title>
        <authorList>
            <person name="Reynolds N.K."/>
            <person name="Stajich J.E."/>
            <person name="Barry K."/>
            <person name="Grigoriev I.V."/>
            <person name="Crous P."/>
            <person name="Smith M.E."/>
        </authorList>
    </citation>
    <scope>NUCLEOTIDE SEQUENCE</scope>
    <source>
        <strain evidence="1">NRRL 5244</strain>
    </source>
</reference>
<accession>A0ACC1JCU2</accession>
<feature type="non-terminal residue" evidence="1">
    <location>
        <position position="129"/>
    </location>
</feature>
<sequence>MSDWDETTVLRKSGPRPTVAKSQSVINAARRAGEVVATERKSEVANRGHHVDTDHRRIAALDRSDDVRPPATVNMSVGKAIQQARQVKGWTQKDLATRINEKPTVVNDYEATKAVPNQQILMKMERALG</sequence>